<evidence type="ECO:0008006" key="7">
    <source>
        <dbReference type="Google" id="ProtNLM"/>
    </source>
</evidence>
<dbReference type="Gene3D" id="1.25.40.20">
    <property type="entry name" value="Ankyrin repeat-containing domain"/>
    <property type="match status" value="2"/>
</dbReference>
<dbReference type="OrthoDB" id="3686745at2759"/>
<feature type="repeat" description="ANK" evidence="3">
    <location>
        <begin position="82"/>
        <end position="116"/>
    </location>
</feature>
<keyword evidence="6" id="KW-1185">Reference proteome</keyword>
<feature type="repeat" description="ANK" evidence="3">
    <location>
        <begin position="48"/>
        <end position="80"/>
    </location>
</feature>
<organism evidence="5 6">
    <name type="scientific">Neocucurbitaria cava</name>
    <dbReference type="NCBI Taxonomy" id="798079"/>
    <lineage>
        <taxon>Eukaryota</taxon>
        <taxon>Fungi</taxon>
        <taxon>Dikarya</taxon>
        <taxon>Ascomycota</taxon>
        <taxon>Pezizomycotina</taxon>
        <taxon>Dothideomycetes</taxon>
        <taxon>Pleosporomycetidae</taxon>
        <taxon>Pleosporales</taxon>
        <taxon>Pleosporineae</taxon>
        <taxon>Cucurbitariaceae</taxon>
        <taxon>Neocucurbitaria</taxon>
    </lineage>
</organism>
<comment type="caution">
    <text evidence="5">The sequence shown here is derived from an EMBL/GenBank/DDBJ whole genome shotgun (WGS) entry which is preliminary data.</text>
</comment>
<keyword evidence="1" id="KW-0677">Repeat</keyword>
<dbReference type="InterPro" id="IPR050745">
    <property type="entry name" value="Multifunctional_regulatory"/>
</dbReference>
<name>A0A9W9CQK8_9PLEO</name>
<dbReference type="PANTHER" id="PTHR24189:SF50">
    <property type="entry name" value="ANKYRIN REPEAT AND SOCS BOX PROTEIN 2"/>
    <property type="match status" value="1"/>
</dbReference>
<dbReference type="InterPro" id="IPR036770">
    <property type="entry name" value="Ankyrin_rpt-contain_sf"/>
</dbReference>
<evidence type="ECO:0000256" key="3">
    <source>
        <dbReference type="PROSITE-ProRule" id="PRU00023"/>
    </source>
</evidence>
<evidence type="ECO:0000256" key="1">
    <source>
        <dbReference type="ARBA" id="ARBA00022737"/>
    </source>
</evidence>
<feature type="compositionally biased region" description="Acidic residues" evidence="4">
    <location>
        <begin position="276"/>
        <end position="290"/>
    </location>
</feature>
<accession>A0A9W9CQK8</accession>
<evidence type="ECO:0000313" key="6">
    <source>
        <dbReference type="Proteomes" id="UP001140560"/>
    </source>
</evidence>
<dbReference type="Proteomes" id="UP001140560">
    <property type="component" value="Unassembled WGS sequence"/>
</dbReference>
<dbReference type="PANTHER" id="PTHR24189">
    <property type="entry name" value="MYOTROPHIN"/>
    <property type="match status" value="1"/>
</dbReference>
<dbReference type="InterPro" id="IPR002110">
    <property type="entry name" value="Ankyrin_rpt"/>
</dbReference>
<dbReference type="PROSITE" id="PS50088">
    <property type="entry name" value="ANK_REPEAT"/>
    <property type="match status" value="3"/>
</dbReference>
<dbReference type="AlphaFoldDB" id="A0A9W9CQK8"/>
<dbReference type="Pfam" id="PF12796">
    <property type="entry name" value="Ank_2"/>
    <property type="match status" value="1"/>
</dbReference>
<proteinExistence type="predicted"/>
<reference evidence="5" key="1">
    <citation type="submission" date="2022-10" db="EMBL/GenBank/DDBJ databases">
        <title>Tapping the CABI collections for fungal endophytes: first genome assemblies for Collariella, Neodidymelliopsis, Ascochyta clinopodiicola, Didymella pomorum, Didymosphaeria variabile, Neocosmospora piperis and Neocucurbitaria cava.</title>
        <authorList>
            <person name="Hill R."/>
        </authorList>
    </citation>
    <scope>NUCLEOTIDE SEQUENCE</scope>
    <source>
        <strain evidence="5">IMI 356814</strain>
    </source>
</reference>
<keyword evidence="2 3" id="KW-0040">ANK repeat</keyword>
<feature type="repeat" description="ANK" evidence="3">
    <location>
        <begin position="150"/>
        <end position="182"/>
    </location>
</feature>
<evidence type="ECO:0000256" key="4">
    <source>
        <dbReference type="SAM" id="MobiDB-lite"/>
    </source>
</evidence>
<evidence type="ECO:0000313" key="5">
    <source>
        <dbReference type="EMBL" id="KAJ4375127.1"/>
    </source>
</evidence>
<dbReference type="EMBL" id="JAPEUY010000003">
    <property type="protein sequence ID" value="KAJ4375127.1"/>
    <property type="molecule type" value="Genomic_DNA"/>
</dbReference>
<dbReference type="SMART" id="SM00248">
    <property type="entry name" value="ANK"/>
    <property type="match status" value="4"/>
</dbReference>
<gene>
    <name evidence="5" type="ORF">N0V83_002211</name>
</gene>
<dbReference type="PROSITE" id="PS50297">
    <property type="entry name" value="ANK_REP_REGION"/>
    <property type="match status" value="3"/>
</dbReference>
<feature type="region of interest" description="Disordered" evidence="4">
    <location>
        <begin position="261"/>
        <end position="290"/>
    </location>
</feature>
<protein>
    <recommendedName>
        <fullName evidence="7">Ankyrin</fullName>
    </recommendedName>
</protein>
<dbReference type="Pfam" id="PF00023">
    <property type="entry name" value="Ank"/>
    <property type="match status" value="1"/>
</dbReference>
<dbReference type="SUPFAM" id="SSF48403">
    <property type="entry name" value="Ankyrin repeat"/>
    <property type="match status" value="1"/>
</dbReference>
<sequence length="290" mass="32364">MKSMFNDPDRLNELHFTNRHRRVLGLPECEPDDPDELAERDIDASDAMGRTSLQWAVLRNDLATVRSLLHSGASPNKPAERSGWTSMHFAARARDLNPAILQLLLEHNGDIDYQDCHSQTPLSRAVRHGVGATKLLIRAGANVNLQYDIHGWSAVLLAAFIGQASCVEVLLEAGADPSLQTSLGSNVVAMAQRYSPIQVLEVFGRFRTIVKPAFNQYGRGLSLDRLQQFRQEKGLSQISDEWWALWTNLVNDLCGSELVFNPTMEQPDSDRKHDEGSDDDEAFEDALESI</sequence>
<evidence type="ECO:0000256" key="2">
    <source>
        <dbReference type="ARBA" id="ARBA00023043"/>
    </source>
</evidence>